<accession>A0ABD3EFY5</accession>
<dbReference type="PANTHER" id="PTHR15272">
    <property type="entry name" value="CHROMATIN ASSEMBLY FACTOR 1 SUBUNIT A CAF-1 SUBUNIT A"/>
    <property type="match status" value="1"/>
</dbReference>
<evidence type="ECO:0000313" key="9">
    <source>
        <dbReference type="Proteomes" id="UP001632038"/>
    </source>
</evidence>
<keyword evidence="4" id="KW-0539">Nucleus</keyword>
<keyword evidence="9" id="KW-1185">Reference proteome</keyword>
<dbReference type="Proteomes" id="UP001632038">
    <property type="component" value="Unassembled WGS sequence"/>
</dbReference>
<comment type="subcellular location">
    <subcellularLocation>
        <location evidence="1">Nucleus</location>
    </subcellularLocation>
</comment>
<keyword evidence="2" id="KW-0227">DNA damage</keyword>
<dbReference type="Pfam" id="PF21796">
    <property type="entry name" value="Cac1_C"/>
    <property type="match status" value="1"/>
</dbReference>
<dbReference type="AlphaFoldDB" id="A0ABD3EFY5"/>
<evidence type="ECO:0000313" key="8">
    <source>
        <dbReference type="EMBL" id="KAL3652074.1"/>
    </source>
</evidence>
<dbReference type="GO" id="GO:0005634">
    <property type="term" value="C:nucleus"/>
    <property type="evidence" value="ECO:0007669"/>
    <property type="project" value="UniProtKB-SubCell"/>
</dbReference>
<feature type="compositionally biased region" description="Basic and acidic residues" evidence="5">
    <location>
        <begin position="1"/>
        <end position="18"/>
    </location>
</feature>
<dbReference type="GO" id="GO:0006281">
    <property type="term" value="P:DNA repair"/>
    <property type="evidence" value="ECO:0007669"/>
    <property type="project" value="UniProtKB-KW"/>
</dbReference>
<feature type="domain" description="Chromatin assembly factor 1 subunit Cac1-like C-terminal" evidence="7">
    <location>
        <begin position="719"/>
        <end position="769"/>
    </location>
</feature>
<feature type="region of interest" description="Disordered" evidence="5">
    <location>
        <begin position="1"/>
        <end position="27"/>
    </location>
</feature>
<organism evidence="8 9">
    <name type="scientific">Castilleja foliolosa</name>
    <dbReference type="NCBI Taxonomy" id="1961234"/>
    <lineage>
        <taxon>Eukaryota</taxon>
        <taxon>Viridiplantae</taxon>
        <taxon>Streptophyta</taxon>
        <taxon>Embryophyta</taxon>
        <taxon>Tracheophyta</taxon>
        <taxon>Spermatophyta</taxon>
        <taxon>Magnoliopsida</taxon>
        <taxon>eudicotyledons</taxon>
        <taxon>Gunneridae</taxon>
        <taxon>Pentapetalae</taxon>
        <taxon>asterids</taxon>
        <taxon>lamiids</taxon>
        <taxon>Lamiales</taxon>
        <taxon>Orobanchaceae</taxon>
        <taxon>Pedicularideae</taxon>
        <taxon>Castillejinae</taxon>
        <taxon>Castilleja</taxon>
    </lineage>
</organism>
<proteinExistence type="predicted"/>
<feature type="domain" description="Chromatin assembly factor 1 subunit A dimerization" evidence="6">
    <location>
        <begin position="493"/>
        <end position="560"/>
    </location>
</feature>
<evidence type="ECO:0000256" key="1">
    <source>
        <dbReference type="ARBA" id="ARBA00004123"/>
    </source>
</evidence>
<evidence type="ECO:0000256" key="2">
    <source>
        <dbReference type="ARBA" id="ARBA00022763"/>
    </source>
</evidence>
<evidence type="ECO:0000259" key="6">
    <source>
        <dbReference type="Pfam" id="PF12253"/>
    </source>
</evidence>
<feature type="compositionally biased region" description="Basic and acidic residues" evidence="5">
    <location>
        <begin position="265"/>
        <end position="338"/>
    </location>
</feature>
<dbReference type="PANTHER" id="PTHR15272:SF0">
    <property type="entry name" value="CHROMATIN ASSEMBLY FACTOR 1 SUBUNIT A"/>
    <property type="match status" value="1"/>
</dbReference>
<gene>
    <name evidence="8" type="ORF">CASFOL_001755</name>
</gene>
<sequence>MAEVEPMKLDGADGRKTINGEVGQRKKQLKRKRVEPCLVSPSPEEEHTKIVAFRNEIDNLVKLCKNLGLESRGELLENVEKVGNSLNGVIACLMEESDLPLSKLVDGIFEKVNCRNGISESVSKASVKTTVLIIGQRLCYGVISPDADVLEDEDESALWCWETRDLKFLPKVSRASLNVRRTCRKKIQERITSVMAMINALEKSEDQPSCLQELVKASEKLSKVLNEADIRLLIENMSEKSGAETAEKDAKREEKLLIKQLEKNKREMEKERKKMDRELQKEKLQSEKELKRLHDEAEKEERRREKEENEKQKQLKKQQEEAEKEQKRKEKEEAESRKRLVLQKQASLMERFLTRSKTNSLSQNNSAMNKATTLGPSSNVPEKTQESVTLAMDSVLAQNCLVEAQDIWSSHLNAWRCIGRSMHSNRKMHWGIRQKPKIELVKELKLTTNKDDEMNVEKLTSGCVDSNADRTLSRMDMDSNALPCYRKRNRVKKLLQFSKSNRPAFYGVYPKESQVVGGGHPYVKDPDIEYEIDSDEEWEEEEPGESLSDCEMEEEESMEGHVKDDDEDEDEDGFFVPDGYLSANEGANSDEMESDDLVEEVRKPHISVQQVQSEELCTLLRQQKLLNNFTEHALKKNQPLIILNLMHEKTTLLSAEELTGREKIERMCLQALSIRPLPRFPDIGISINMDVVDEDNEASSDKPITTCPRTSAAILDSDLPQIISVIQSCPISIEKIGKSLHDKFPAVPKSHLKNKVREISDFYDNRWQVKKEILSKCGLSVSPERSRGKTKSIASFLKRCMPPSGKNVNLTEMSPQSSSKKTVVEPQQDYLCGNQ</sequence>
<protein>
    <recommendedName>
        <fullName evidence="10">Chromatin assembly factor 1 subunit FAS1</fullName>
    </recommendedName>
</protein>
<keyword evidence="3" id="KW-0234">DNA repair</keyword>
<comment type="caution">
    <text evidence="8">The sequence shown here is derived from an EMBL/GenBank/DDBJ whole genome shotgun (WGS) entry which is preliminary data.</text>
</comment>
<feature type="compositionally biased region" description="Polar residues" evidence="5">
    <location>
        <begin position="806"/>
        <end position="821"/>
    </location>
</feature>
<reference evidence="9" key="1">
    <citation type="journal article" date="2024" name="IScience">
        <title>Strigolactones Initiate the Formation of Haustorium-like Structures in Castilleja.</title>
        <authorList>
            <person name="Buerger M."/>
            <person name="Peterson D."/>
            <person name="Chory J."/>
        </authorList>
    </citation>
    <scope>NUCLEOTIDE SEQUENCE [LARGE SCALE GENOMIC DNA]</scope>
</reference>
<dbReference type="Pfam" id="PF12253">
    <property type="entry name" value="CAF1A_dimeriz"/>
    <property type="match status" value="1"/>
</dbReference>
<dbReference type="InterPro" id="IPR048800">
    <property type="entry name" value="Cac1-like_C"/>
</dbReference>
<evidence type="ECO:0000256" key="3">
    <source>
        <dbReference type="ARBA" id="ARBA00023204"/>
    </source>
</evidence>
<feature type="region of interest" description="Disordered" evidence="5">
    <location>
        <begin position="265"/>
        <end position="341"/>
    </location>
</feature>
<evidence type="ECO:0000256" key="4">
    <source>
        <dbReference type="ARBA" id="ARBA00023242"/>
    </source>
</evidence>
<feature type="region of interest" description="Disordered" evidence="5">
    <location>
        <begin position="533"/>
        <end position="572"/>
    </location>
</feature>
<evidence type="ECO:0000259" key="7">
    <source>
        <dbReference type="Pfam" id="PF21796"/>
    </source>
</evidence>
<dbReference type="InterPro" id="IPR022043">
    <property type="entry name" value="CAF1A_DD"/>
</dbReference>
<dbReference type="EMBL" id="JAVIJP010000005">
    <property type="protein sequence ID" value="KAL3652074.1"/>
    <property type="molecule type" value="Genomic_DNA"/>
</dbReference>
<evidence type="ECO:0008006" key="10">
    <source>
        <dbReference type="Google" id="ProtNLM"/>
    </source>
</evidence>
<feature type="region of interest" description="Disordered" evidence="5">
    <location>
        <begin position="803"/>
        <end position="835"/>
    </location>
</feature>
<feature type="compositionally biased region" description="Acidic residues" evidence="5">
    <location>
        <begin position="533"/>
        <end position="557"/>
    </location>
</feature>
<name>A0ABD3EFY5_9LAMI</name>
<evidence type="ECO:0000256" key="5">
    <source>
        <dbReference type="SAM" id="MobiDB-lite"/>
    </source>
</evidence>